<dbReference type="PANTHER" id="PTHR43550:SF3">
    <property type="entry name" value="3-KETODIHYDROSPHINGOSINE REDUCTASE"/>
    <property type="match status" value="1"/>
</dbReference>
<dbReference type="GO" id="GO:0005789">
    <property type="term" value="C:endoplasmic reticulum membrane"/>
    <property type="evidence" value="ECO:0007669"/>
    <property type="project" value="TreeGrafter"/>
</dbReference>
<organism evidence="2">
    <name type="scientific">Fagus sylvatica</name>
    <name type="common">Beechnut</name>
    <dbReference type="NCBI Taxonomy" id="28930"/>
    <lineage>
        <taxon>Eukaryota</taxon>
        <taxon>Viridiplantae</taxon>
        <taxon>Streptophyta</taxon>
        <taxon>Embryophyta</taxon>
        <taxon>Tracheophyta</taxon>
        <taxon>Spermatophyta</taxon>
        <taxon>Magnoliopsida</taxon>
        <taxon>eudicotyledons</taxon>
        <taxon>Gunneridae</taxon>
        <taxon>Pentapetalae</taxon>
        <taxon>rosids</taxon>
        <taxon>fabids</taxon>
        <taxon>Fagales</taxon>
        <taxon>Fagaceae</taxon>
        <taxon>Fagus</taxon>
    </lineage>
</organism>
<dbReference type="InterPro" id="IPR036291">
    <property type="entry name" value="NAD(P)-bd_dom_sf"/>
</dbReference>
<dbReference type="GO" id="GO:0006666">
    <property type="term" value="P:3-keto-sphinganine metabolic process"/>
    <property type="evidence" value="ECO:0007669"/>
    <property type="project" value="TreeGrafter"/>
</dbReference>
<reference evidence="2" key="1">
    <citation type="submission" date="2018-02" db="EMBL/GenBank/DDBJ databases">
        <authorList>
            <person name="Cohen D.B."/>
            <person name="Kent A.D."/>
        </authorList>
    </citation>
    <scope>NUCLEOTIDE SEQUENCE</scope>
</reference>
<dbReference type="GO" id="GO:0030148">
    <property type="term" value="P:sphingolipid biosynthetic process"/>
    <property type="evidence" value="ECO:0007669"/>
    <property type="project" value="TreeGrafter"/>
</dbReference>
<dbReference type="GO" id="GO:0047560">
    <property type="term" value="F:3-dehydrosphinganine reductase activity"/>
    <property type="evidence" value="ECO:0007669"/>
    <property type="project" value="TreeGrafter"/>
</dbReference>
<feature type="region of interest" description="Disordered" evidence="1">
    <location>
        <begin position="1"/>
        <end position="33"/>
    </location>
</feature>
<name>A0A2N9E159_FAGSY</name>
<dbReference type="Gene3D" id="3.40.50.720">
    <property type="entry name" value="NAD(P)-binding Rossmann-like Domain"/>
    <property type="match status" value="1"/>
</dbReference>
<proteinExistence type="predicted"/>
<accession>A0A2N9E159</accession>
<evidence type="ECO:0000256" key="1">
    <source>
        <dbReference type="SAM" id="MobiDB-lite"/>
    </source>
</evidence>
<dbReference type="PANTHER" id="PTHR43550">
    <property type="entry name" value="3-KETODIHYDROSPHINGOSINE REDUCTASE"/>
    <property type="match status" value="1"/>
</dbReference>
<sequence>MYDDSSPTTMFTSDIKGQDSKHPKSATQTNEAASDGARVSILARSISKLEEAKQAIRLSTGIDVAVFVADVRDYDAVSKAINETEPIDVLIYGWMCNEFGCAGVGGLAGCGVACRGGGGFVGVGLGGLRGGLWGGFGWAARWVVGWVSVAGWQ</sequence>
<protein>
    <submittedName>
        <fullName evidence="2">Uncharacterized protein</fullName>
    </submittedName>
</protein>
<dbReference type="SUPFAM" id="SSF51735">
    <property type="entry name" value="NAD(P)-binding Rossmann-fold domains"/>
    <property type="match status" value="1"/>
</dbReference>
<dbReference type="EMBL" id="OIVN01000002">
    <property type="protein sequence ID" value="SPC72337.1"/>
    <property type="molecule type" value="Genomic_DNA"/>
</dbReference>
<feature type="compositionally biased region" description="Polar residues" evidence="1">
    <location>
        <begin position="1"/>
        <end position="12"/>
    </location>
</feature>
<evidence type="ECO:0000313" key="2">
    <source>
        <dbReference type="EMBL" id="SPC72337.1"/>
    </source>
</evidence>
<gene>
    <name evidence="2" type="ORF">FSB_LOCUS219</name>
</gene>
<dbReference type="AlphaFoldDB" id="A0A2N9E159"/>